<organism evidence="3 4">
    <name type="scientific">Hymenobacter guriensis</name>
    <dbReference type="NCBI Taxonomy" id="2793065"/>
    <lineage>
        <taxon>Bacteria</taxon>
        <taxon>Pseudomonadati</taxon>
        <taxon>Bacteroidota</taxon>
        <taxon>Cytophagia</taxon>
        <taxon>Cytophagales</taxon>
        <taxon>Hymenobacteraceae</taxon>
        <taxon>Hymenobacter</taxon>
    </lineage>
</organism>
<feature type="transmembrane region" description="Helical" evidence="2">
    <location>
        <begin position="12"/>
        <end position="30"/>
    </location>
</feature>
<keyword evidence="2" id="KW-1133">Transmembrane helix</keyword>
<evidence type="ECO:0000256" key="1">
    <source>
        <dbReference type="SAM" id="MobiDB-lite"/>
    </source>
</evidence>
<evidence type="ECO:0000313" key="4">
    <source>
        <dbReference type="Proteomes" id="UP000601099"/>
    </source>
</evidence>
<feature type="compositionally biased region" description="Polar residues" evidence="1">
    <location>
        <begin position="79"/>
        <end position="89"/>
    </location>
</feature>
<feature type="region of interest" description="Disordered" evidence="1">
    <location>
        <begin position="65"/>
        <end position="89"/>
    </location>
</feature>
<sequence length="89" mass="10180">MPIRFDRSLARTVLFSLAVCAFVIGTYQTLLQNDKNALRDNYWLFMTSFSLLMLYRYLGRSQAPVEPAKPVAARKPGRGNTNPKQAKRK</sequence>
<keyword evidence="4" id="KW-1185">Reference proteome</keyword>
<dbReference type="RefSeq" id="WP_196955536.1">
    <property type="nucleotide sequence ID" value="NZ_JADWYK010000007.1"/>
</dbReference>
<dbReference type="Proteomes" id="UP000601099">
    <property type="component" value="Unassembled WGS sequence"/>
</dbReference>
<proteinExistence type="predicted"/>
<protein>
    <submittedName>
        <fullName evidence="3">Uncharacterized protein</fullName>
    </submittedName>
</protein>
<evidence type="ECO:0000256" key="2">
    <source>
        <dbReference type="SAM" id="Phobius"/>
    </source>
</evidence>
<keyword evidence="2" id="KW-0472">Membrane</keyword>
<gene>
    <name evidence="3" type="ORF">I5L79_13255</name>
</gene>
<dbReference type="EMBL" id="JADWYK010000007">
    <property type="protein sequence ID" value="MBG8554519.1"/>
    <property type="molecule type" value="Genomic_DNA"/>
</dbReference>
<keyword evidence="2" id="KW-0812">Transmembrane</keyword>
<feature type="transmembrane region" description="Helical" evidence="2">
    <location>
        <begin position="42"/>
        <end position="59"/>
    </location>
</feature>
<reference evidence="3 4" key="1">
    <citation type="submission" date="2020-11" db="EMBL/GenBank/DDBJ databases">
        <title>Hymenobacter sp.</title>
        <authorList>
            <person name="Kim M.K."/>
        </authorList>
    </citation>
    <scope>NUCLEOTIDE SEQUENCE [LARGE SCALE GENOMIC DNA]</scope>
    <source>
        <strain evidence="3 4">BT594</strain>
    </source>
</reference>
<comment type="caution">
    <text evidence="3">The sequence shown here is derived from an EMBL/GenBank/DDBJ whole genome shotgun (WGS) entry which is preliminary data.</text>
</comment>
<name>A0ABS0L561_9BACT</name>
<accession>A0ABS0L561</accession>
<evidence type="ECO:0000313" key="3">
    <source>
        <dbReference type="EMBL" id="MBG8554519.1"/>
    </source>
</evidence>